<sequence>MRIGIDARTLSYEYTGIPIFVYDVLKCWNEENTDDEFFLYSNRPFELDFKLKDNWHIVIDEYGLGTIWVQLRLAELIKKDKLDVFWEPMNFLPRKVRGTNYCVTVHDLAVYKNASFGTFKEFVMERLFIAKSCRTADKIIAISEATKREILNELKVSEEKVKVIHNGDSPYNGKEKNYSDYEKKQIQKKWNVVSNKYLLYVGTIEPRKNITTIVKAFNVLKANGDFEGKLVLAGKRGWKSDSIFQTIMDSTYKDDIVVTGYVTEIEKECLYREASCLLFPSFEEGFGFPIVEAMSVGLVVITADTSSMPEVGGDVAFYVNKQDICNEHELARQVNKALGLSDAELKLYAERAKKRALTFNRHDAAQKILKELKSKK</sequence>
<dbReference type="SUPFAM" id="SSF53756">
    <property type="entry name" value="UDP-Glycosyltransferase/glycogen phosphorylase"/>
    <property type="match status" value="1"/>
</dbReference>
<keyword evidence="5" id="KW-1185">Reference proteome</keyword>
<dbReference type="Pfam" id="PF00534">
    <property type="entry name" value="Glycos_transf_1"/>
    <property type="match status" value="1"/>
</dbReference>
<dbReference type="PANTHER" id="PTHR46401">
    <property type="entry name" value="GLYCOSYLTRANSFERASE WBBK-RELATED"/>
    <property type="match status" value="1"/>
</dbReference>
<evidence type="ECO:0000256" key="1">
    <source>
        <dbReference type="ARBA" id="ARBA00022679"/>
    </source>
</evidence>
<keyword evidence="1 4" id="KW-0808">Transferase</keyword>
<dbReference type="PANTHER" id="PTHR46401:SF2">
    <property type="entry name" value="GLYCOSYLTRANSFERASE WBBK-RELATED"/>
    <property type="match status" value="1"/>
</dbReference>
<dbReference type="GO" id="GO:0009103">
    <property type="term" value="P:lipopolysaccharide biosynthetic process"/>
    <property type="evidence" value="ECO:0007669"/>
    <property type="project" value="TreeGrafter"/>
</dbReference>
<evidence type="ECO:0000313" key="5">
    <source>
        <dbReference type="Proteomes" id="UP000182624"/>
    </source>
</evidence>
<gene>
    <name evidence="4" type="ORF">SAMN04487928_101132</name>
</gene>
<proteinExistence type="predicted"/>
<feature type="domain" description="Glycosyl transferase family 1" evidence="2">
    <location>
        <begin position="184"/>
        <end position="345"/>
    </location>
</feature>
<dbReference type="Proteomes" id="UP000182624">
    <property type="component" value="Unassembled WGS sequence"/>
</dbReference>
<organism evidence="4 5">
    <name type="scientific">Butyrivibrio proteoclasticus</name>
    <dbReference type="NCBI Taxonomy" id="43305"/>
    <lineage>
        <taxon>Bacteria</taxon>
        <taxon>Bacillati</taxon>
        <taxon>Bacillota</taxon>
        <taxon>Clostridia</taxon>
        <taxon>Lachnospirales</taxon>
        <taxon>Lachnospiraceae</taxon>
        <taxon>Butyrivibrio</taxon>
    </lineage>
</organism>
<evidence type="ECO:0000259" key="2">
    <source>
        <dbReference type="Pfam" id="PF00534"/>
    </source>
</evidence>
<dbReference type="RefSeq" id="WP_074882884.1">
    <property type="nucleotide sequence ID" value="NZ_FOXO01000001.1"/>
</dbReference>
<dbReference type="EMBL" id="FOXO01000001">
    <property type="protein sequence ID" value="SFP37189.1"/>
    <property type="molecule type" value="Genomic_DNA"/>
</dbReference>
<dbReference type="Gene3D" id="3.40.50.2000">
    <property type="entry name" value="Glycogen Phosphorylase B"/>
    <property type="match status" value="2"/>
</dbReference>
<dbReference type="GO" id="GO:0016757">
    <property type="term" value="F:glycosyltransferase activity"/>
    <property type="evidence" value="ECO:0007669"/>
    <property type="project" value="InterPro"/>
</dbReference>
<protein>
    <submittedName>
        <fullName evidence="4">Glycosyltransferase involved in cell wall bisynthesis</fullName>
    </submittedName>
</protein>
<reference evidence="5" key="1">
    <citation type="submission" date="2016-10" db="EMBL/GenBank/DDBJ databases">
        <authorList>
            <person name="Varghese N."/>
            <person name="Submissions S."/>
        </authorList>
    </citation>
    <scope>NUCLEOTIDE SEQUENCE [LARGE SCALE GENOMIC DNA]</scope>
    <source>
        <strain evidence="5">P18</strain>
    </source>
</reference>
<dbReference type="Pfam" id="PF13439">
    <property type="entry name" value="Glyco_transf_4"/>
    <property type="match status" value="1"/>
</dbReference>
<evidence type="ECO:0000259" key="3">
    <source>
        <dbReference type="Pfam" id="PF13439"/>
    </source>
</evidence>
<dbReference type="OrthoDB" id="9797829at2"/>
<feature type="domain" description="Glycosyltransferase subfamily 4-like N-terminal" evidence="3">
    <location>
        <begin position="61"/>
        <end position="167"/>
    </location>
</feature>
<dbReference type="CDD" id="cd03809">
    <property type="entry name" value="GT4_MtfB-like"/>
    <property type="match status" value="1"/>
</dbReference>
<dbReference type="InterPro" id="IPR001296">
    <property type="entry name" value="Glyco_trans_1"/>
</dbReference>
<accession>A0A1I5PTB1</accession>
<dbReference type="AlphaFoldDB" id="A0A1I5PTB1"/>
<evidence type="ECO:0000313" key="4">
    <source>
        <dbReference type="EMBL" id="SFP37189.1"/>
    </source>
</evidence>
<name>A0A1I5PTB1_9FIRM</name>
<dbReference type="InterPro" id="IPR028098">
    <property type="entry name" value="Glyco_trans_4-like_N"/>
</dbReference>